<comment type="caution">
    <text evidence="1">The sequence shown here is derived from an EMBL/GenBank/DDBJ whole genome shotgun (WGS) entry which is preliminary data.</text>
</comment>
<dbReference type="Proteomes" id="UP000006222">
    <property type="component" value="Unassembled WGS sequence"/>
</dbReference>
<accession>F2B298</accession>
<evidence type="ECO:0000313" key="1">
    <source>
        <dbReference type="EMBL" id="EGF23986.1"/>
    </source>
</evidence>
<proteinExistence type="predicted"/>
<gene>
    <name evidence="1" type="ORF">RBWH47_03233</name>
</gene>
<sequence length="421" mass="46093">MNQSHTATGQNAFFDCSTGCVQSVFQASLGLLHFSFGFGTDADDSHTAGQLGQTLLELFLVVIAVRLLDLSADLSDTLVDVFAFAGTFDDGRVRLVDGDFLRATEVFQGDVLELHAEVFADQRSAGQSCDVAQHGFAAIAETRSLDRTHVQRATQFVDHQQRQCFRVDVFSDDQQRLAGLSGLFEQRHEVANVADLLFVQQHECVFEARFHRAGIGDEVRRNVAFVELHAVDVFDFGVAALAFFDRDDAVFADSFQCVSEQFADHVVVVGRDCTDVSDFLFAADGASHFNQLIAGGFDSLFDPATNRGWVATGNDVSQTFFEDRTSEHGCGGGSVAGQVAGLLSDFDDEFRTHVLEAVFEFDFLGDGHTVFGHGWTAEGFIDDHIPAGRTHRRCDGLGQFFHAGQHAGPSVILKKQLFCHD</sequence>
<evidence type="ECO:0000313" key="2">
    <source>
        <dbReference type="Proteomes" id="UP000006222"/>
    </source>
</evidence>
<dbReference type="EMBL" id="AFAR01000324">
    <property type="protein sequence ID" value="EGF23986.1"/>
    <property type="molecule type" value="Genomic_DNA"/>
</dbReference>
<dbReference type="AntiFam" id="ANF00222">
    <property type="entry name" value="Shadow ORF (opposite groL1)"/>
</dbReference>
<name>F2B298_RHOBT</name>
<protein>
    <submittedName>
        <fullName evidence="1">Archaeal DNA polymerase II, large subunit</fullName>
    </submittedName>
</protein>
<dbReference type="PATRIC" id="fig|991778.3.peg.6463"/>
<organism evidence="1 2">
    <name type="scientific">Rhodopirellula baltica WH47</name>
    <dbReference type="NCBI Taxonomy" id="991778"/>
    <lineage>
        <taxon>Bacteria</taxon>
        <taxon>Pseudomonadati</taxon>
        <taxon>Planctomycetota</taxon>
        <taxon>Planctomycetia</taxon>
        <taxon>Pirellulales</taxon>
        <taxon>Pirellulaceae</taxon>
        <taxon>Rhodopirellula</taxon>
    </lineage>
</organism>
<dbReference type="AlphaFoldDB" id="F2B298"/>
<reference evidence="1 2" key="1">
    <citation type="journal article" date="2013" name="Mar. Genomics">
        <title>Expression of sulfatases in Rhodopirellula baltica and the diversity of sulfatases in the genus Rhodopirellula.</title>
        <authorList>
            <person name="Wegner C.E."/>
            <person name="Richter-Heitmann T."/>
            <person name="Klindworth A."/>
            <person name="Klockow C."/>
            <person name="Richter M."/>
            <person name="Achstetter T."/>
            <person name="Glockner F.O."/>
            <person name="Harder J."/>
        </authorList>
    </citation>
    <scope>NUCLEOTIDE SEQUENCE [LARGE SCALE GENOMIC DNA]</scope>
    <source>
        <strain evidence="1 2">WH47</strain>
    </source>
</reference>